<reference evidence="2" key="1">
    <citation type="submission" date="2022-11" db="UniProtKB">
        <authorList>
            <consortium name="WormBaseParasite"/>
        </authorList>
    </citation>
    <scope>IDENTIFICATION</scope>
</reference>
<organism evidence="1 2">
    <name type="scientific">Panagrolaimus sp. ES5</name>
    <dbReference type="NCBI Taxonomy" id="591445"/>
    <lineage>
        <taxon>Eukaryota</taxon>
        <taxon>Metazoa</taxon>
        <taxon>Ecdysozoa</taxon>
        <taxon>Nematoda</taxon>
        <taxon>Chromadorea</taxon>
        <taxon>Rhabditida</taxon>
        <taxon>Tylenchina</taxon>
        <taxon>Panagrolaimomorpha</taxon>
        <taxon>Panagrolaimoidea</taxon>
        <taxon>Panagrolaimidae</taxon>
        <taxon>Panagrolaimus</taxon>
    </lineage>
</organism>
<dbReference type="WBParaSite" id="ES5_v2.g25094.t1">
    <property type="protein sequence ID" value="ES5_v2.g25094.t1"/>
    <property type="gene ID" value="ES5_v2.g25094"/>
</dbReference>
<proteinExistence type="predicted"/>
<sequence>MGCLVTLCERQVHRIRKEFLKSILNQDIEWFDENEVGSLTHKMSANIEKIKNGASDKLAILLQAVGALSVGIGIAAYQSWQMTLIVLVVVPFVILSLYGSARALSAAIHKEMTFYSAAGAVAEEVINGIQTVSAFNAQYFEIQRYQKHLSRGKSAGIRKAGLTAFFSGIYQFFLFVAMGVSFLYGTKLVVWGIISPGIVFSVFWAAMVGAMRFGFALPQITTILGAKNAAGEMFSIIDKVG</sequence>
<accession>A0AC34G5Z1</accession>
<dbReference type="Proteomes" id="UP000887579">
    <property type="component" value="Unplaced"/>
</dbReference>
<name>A0AC34G5Z1_9BILA</name>
<protein>
    <submittedName>
        <fullName evidence="2">ABC transmembrane type-1 domain-containing protein</fullName>
    </submittedName>
</protein>
<evidence type="ECO:0000313" key="2">
    <source>
        <dbReference type="WBParaSite" id="ES5_v2.g25094.t1"/>
    </source>
</evidence>
<evidence type="ECO:0000313" key="1">
    <source>
        <dbReference type="Proteomes" id="UP000887579"/>
    </source>
</evidence>